<dbReference type="EMBL" id="FCOX02000033">
    <property type="protein sequence ID" value="SAK94703.1"/>
    <property type="molecule type" value="Genomic_DNA"/>
</dbReference>
<feature type="region of interest" description="Disordered" evidence="1">
    <location>
        <begin position="222"/>
        <end position="248"/>
    </location>
</feature>
<dbReference type="RefSeq" id="WP_062608799.1">
    <property type="nucleotide sequence ID" value="NZ_FCOX02000033.1"/>
</dbReference>
<dbReference type="Proteomes" id="UP000071859">
    <property type="component" value="Unassembled WGS sequence"/>
</dbReference>
<protein>
    <submittedName>
        <fullName evidence="2">Uncharacterized protein</fullName>
    </submittedName>
</protein>
<evidence type="ECO:0000256" key="1">
    <source>
        <dbReference type="SAM" id="MobiDB-lite"/>
    </source>
</evidence>
<dbReference type="OrthoDB" id="9115117at2"/>
<gene>
    <name evidence="2" type="ORF">AWB78_05257</name>
</gene>
<reference evidence="2" key="1">
    <citation type="submission" date="2016-01" db="EMBL/GenBank/DDBJ databases">
        <authorList>
            <person name="Peeters C."/>
        </authorList>
    </citation>
    <scope>NUCLEOTIDE SEQUENCE</scope>
    <source>
        <strain evidence="2">LMG 29321</strain>
    </source>
</reference>
<organism evidence="2 3">
    <name type="scientific">Caballeronia calidae</name>
    <dbReference type="NCBI Taxonomy" id="1777139"/>
    <lineage>
        <taxon>Bacteria</taxon>
        <taxon>Pseudomonadati</taxon>
        <taxon>Pseudomonadota</taxon>
        <taxon>Betaproteobacteria</taxon>
        <taxon>Burkholderiales</taxon>
        <taxon>Burkholderiaceae</taxon>
        <taxon>Caballeronia</taxon>
    </lineage>
</organism>
<accession>A0A158DJS5</accession>
<keyword evidence="3" id="KW-1185">Reference proteome</keyword>
<evidence type="ECO:0000313" key="2">
    <source>
        <dbReference type="EMBL" id="SAK94703.1"/>
    </source>
</evidence>
<dbReference type="AlphaFoldDB" id="A0A158DJS5"/>
<proteinExistence type="predicted"/>
<name>A0A158DJS5_9BURK</name>
<sequence length="248" mass="28119">MFKNTTVLSISGRIYQYFQRSLTMTKNRWDDKTYVICESFFFQAQLDPFEVHAAKVEADTIDFLECVGRTPDYIDPRIELDDVRQLLHGRIVSGSEWHGPVGEQFPDDQLIPAFVRELERRKLIAIEYEWPHTSPIASAEEISQRQKLRPDEVRRPAHASLDGKPFEYTEEGVGTDAEQVAGMPFNGAPGAWASSMPGKMLQLRQYGADGRPLTDFDLEAHHGNPNPHAHNWSNGARDEGAPVSLLPW</sequence>
<comment type="caution">
    <text evidence="2">The sequence shown here is derived from an EMBL/GenBank/DDBJ whole genome shotgun (WGS) entry which is preliminary data.</text>
</comment>
<evidence type="ECO:0000313" key="3">
    <source>
        <dbReference type="Proteomes" id="UP000071859"/>
    </source>
</evidence>